<dbReference type="EMBL" id="JAUJFI010000085">
    <property type="protein sequence ID" value="MDQ2104401.1"/>
    <property type="molecule type" value="Genomic_DNA"/>
</dbReference>
<organism evidence="1 2">
    <name type="scientific">Azospirillum isscasi</name>
    <dbReference type="NCBI Taxonomy" id="3053926"/>
    <lineage>
        <taxon>Bacteria</taxon>
        <taxon>Pseudomonadati</taxon>
        <taxon>Pseudomonadota</taxon>
        <taxon>Alphaproteobacteria</taxon>
        <taxon>Rhodospirillales</taxon>
        <taxon>Azospirillaceae</taxon>
        <taxon>Azospirillum</taxon>
    </lineage>
</organism>
<accession>A0ABU0WJJ9</accession>
<dbReference type="Gene3D" id="3.40.50.1010">
    <property type="entry name" value="5'-nuclease"/>
    <property type="match status" value="1"/>
</dbReference>
<evidence type="ECO:0000313" key="2">
    <source>
        <dbReference type="Proteomes" id="UP001227317"/>
    </source>
</evidence>
<dbReference type="InterPro" id="IPR029060">
    <property type="entry name" value="PIN-like_dom_sf"/>
</dbReference>
<dbReference type="RefSeq" id="WP_306708146.1">
    <property type="nucleotide sequence ID" value="NZ_JAUJFI010000085.1"/>
</dbReference>
<sequence>MAILNAFAVDVVPVTRRYAEMAVTAHQRTGKGRHPARLNMGDRCSYALACDLVQPLLFKGDDFTRTDITHALPL</sequence>
<keyword evidence="2" id="KW-1185">Reference proteome</keyword>
<comment type="caution">
    <text evidence="1">The sequence shown here is derived from an EMBL/GenBank/DDBJ whole genome shotgun (WGS) entry which is preliminary data.</text>
</comment>
<dbReference type="Proteomes" id="UP001227317">
    <property type="component" value="Unassembled WGS sequence"/>
</dbReference>
<name>A0ABU0WJJ9_9PROT</name>
<reference evidence="1 2" key="1">
    <citation type="submission" date="2023-06" db="EMBL/GenBank/DDBJ databases">
        <title>Azospirillum isscasensis sp.nov, a bacterium isolated from rhizosphere soil of rice.</title>
        <authorList>
            <person name="Wang H."/>
        </authorList>
    </citation>
    <scope>NUCLEOTIDE SEQUENCE [LARGE SCALE GENOMIC DNA]</scope>
    <source>
        <strain evidence="1 2">C340-1</strain>
    </source>
</reference>
<dbReference type="SUPFAM" id="SSF88723">
    <property type="entry name" value="PIN domain-like"/>
    <property type="match status" value="1"/>
</dbReference>
<gene>
    <name evidence="1" type="ORF">QSG27_17000</name>
</gene>
<dbReference type="CDD" id="cd09871">
    <property type="entry name" value="PIN_MtVapC28-VapC30-like"/>
    <property type="match status" value="1"/>
</dbReference>
<protein>
    <submittedName>
        <fullName evidence="1">Type II toxin-antitoxin system VapC family toxin</fullName>
    </submittedName>
</protein>
<evidence type="ECO:0000313" key="1">
    <source>
        <dbReference type="EMBL" id="MDQ2104401.1"/>
    </source>
</evidence>
<proteinExistence type="predicted"/>